<comment type="caution">
    <text evidence="2">The sequence shown here is derived from an EMBL/GenBank/DDBJ whole genome shotgun (WGS) entry which is preliminary data.</text>
</comment>
<evidence type="ECO:0000313" key="2">
    <source>
        <dbReference type="EMBL" id="KFB73138.1"/>
    </source>
</evidence>
<feature type="compositionally biased region" description="Polar residues" evidence="1">
    <location>
        <begin position="1"/>
        <end position="22"/>
    </location>
</feature>
<organism evidence="2 3">
    <name type="scientific">Candidatus Accumulibacter phosphatis</name>
    <dbReference type="NCBI Taxonomy" id="327160"/>
    <lineage>
        <taxon>Bacteria</taxon>
        <taxon>Pseudomonadati</taxon>
        <taxon>Pseudomonadota</taxon>
        <taxon>Betaproteobacteria</taxon>
        <taxon>Candidatus Accumulibacter</taxon>
    </lineage>
</organism>
<dbReference type="AlphaFoldDB" id="A0A080LWR9"/>
<feature type="region of interest" description="Disordered" evidence="1">
    <location>
        <begin position="1"/>
        <end position="81"/>
    </location>
</feature>
<dbReference type="Proteomes" id="UP000020077">
    <property type="component" value="Unassembled WGS sequence"/>
</dbReference>
<proteinExistence type="predicted"/>
<reference evidence="2 3" key="1">
    <citation type="submission" date="2014-02" db="EMBL/GenBank/DDBJ databases">
        <title>Expanding our view of genomic diversity in Candidatus Accumulibacter clades.</title>
        <authorList>
            <person name="Skennerton C.T."/>
            <person name="Barr J.J."/>
            <person name="Slater F.R."/>
            <person name="Bond P.L."/>
            <person name="Tyson G.W."/>
        </authorList>
    </citation>
    <scope>NUCLEOTIDE SEQUENCE [LARGE SCALE GENOMIC DNA]</scope>
    <source>
        <strain evidence="3">BA-91</strain>
    </source>
</reference>
<sequence>MRQGLPSASLSRAPWPSSQRLTPSIGRVRNSRLDMRCPARQAADQSCMRGRSSGCSRSTKRSKLSDSPGRGGRPYSRKDSSLQITWPDAMSTIQLPTCAMTCESASSRSCSRSLFSACLRSVISREIPNSPMTFPSPSRSGPLVARKVRAPSAVESVSSYVLIRFSAITRRSLARSIAACSGGKSAVSSQPGISSAFLSISRAAPWLKAR</sequence>
<feature type="compositionally biased region" description="Low complexity" evidence="1">
    <location>
        <begin position="46"/>
        <end position="57"/>
    </location>
</feature>
<dbReference type="EMBL" id="JDVG02000279">
    <property type="protein sequence ID" value="KFB73138.1"/>
    <property type="molecule type" value="Genomic_DNA"/>
</dbReference>
<name>A0A080LWR9_9PROT</name>
<evidence type="ECO:0000256" key="1">
    <source>
        <dbReference type="SAM" id="MobiDB-lite"/>
    </source>
</evidence>
<accession>A0A080LWR9</accession>
<gene>
    <name evidence="2" type="ORF">AW09_001622</name>
</gene>
<protein>
    <submittedName>
        <fullName evidence="2">Uncharacterized protein</fullName>
    </submittedName>
</protein>
<evidence type="ECO:0000313" key="3">
    <source>
        <dbReference type="Proteomes" id="UP000020077"/>
    </source>
</evidence>